<protein>
    <submittedName>
        <fullName evidence="3">Uncharacterized protein</fullName>
    </submittedName>
</protein>
<sequence length="573" mass="58964">MIRRRRQNALLAFGVLTVAATHCVALSNRRLITFEEAHITAEDLATKETNEVAPVALPVSGDISYTKGGATNSSLSTSSLQTTVSATVPETVGKNDQLSTAPVTSATPTATFLPAQISLPPDALAGDPAEVSGEATTPEFVVTSNSATAPVSAVPSNAASTEAGAIANPLTPISQGTPPVVVSGETDSPDTLESIPTDAAAGLATNTPSSIPASSAAPWIESSGSNSRDNTVAIAPLAGNGANDESSDSQASKSDELVDGYDATKGVGVNFNKGNEREKKNTKIEETHNSTGESPGCCDTDTSTNSKDGKSGLDDFLKPGGVSDVYTSSATYNSLDTGSVVAIIGVIAAIIGLIVLFVVMSRKKYKVVDESPLPYGYNMDLRSIARPSPTFMHDDSILEGGRNGTALIVTGSSPHHGSADLSGEIADELGSLPNVTMTNSHRDPLVETHAKPNTENVRVSALYSSGSSMTSGSRVSSSWSSVLASESDHQSSTRDTRDTTFSGWSASNLSNFGSSGSGASGRSRFARSSSNLSVDFSQTGNSDQSRSLTRLSEAPRIAAGPVDSNCSDQSTEV</sequence>
<evidence type="ECO:0000256" key="1">
    <source>
        <dbReference type="SAM" id="MobiDB-lite"/>
    </source>
</evidence>
<keyword evidence="4" id="KW-1185">Reference proteome</keyword>
<dbReference type="EMBL" id="CCYD01000645">
    <property type="protein sequence ID" value="CEG42806.1"/>
    <property type="molecule type" value="Genomic_DNA"/>
</dbReference>
<keyword evidence="2" id="KW-0812">Transmembrane</keyword>
<organism evidence="3 4">
    <name type="scientific">Plasmopara halstedii</name>
    <name type="common">Downy mildew of sunflower</name>
    <dbReference type="NCBI Taxonomy" id="4781"/>
    <lineage>
        <taxon>Eukaryota</taxon>
        <taxon>Sar</taxon>
        <taxon>Stramenopiles</taxon>
        <taxon>Oomycota</taxon>
        <taxon>Peronosporomycetes</taxon>
        <taxon>Peronosporales</taxon>
        <taxon>Peronosporaceae</taxon>
        <taxon>Plasmopara</taxon>
    </lineage>
</organism>
<dbReference type="OrthoDB" id="129640at2759"/>
<evidence type="ECO:0000313" key="3">
    <source>
        <dbReference type="EMBL" id="CEG42806.1"/>
    </source>
</evidence>
<keyword evidence="2" id="KW-0472">Membrane</keyword>
<feature type="compositionally biased region" description="Polar residues" evidence="1">
    <location>
        <begin position="533"/>
        <end position="550"/>
    </location>
</feature>
<name>A0A0P1APQ0_PLAHL</name>
<feature type="compositionally biased region" description="Basic and acidic residues" evidence="1">
    <location>
        <begin position="486"/>
        <end position="498"/>
    </location>
</feature>
<proteinExistence type="predicted"/>
<feature type="compositionally biased region" description="Basic and acidic residues" evidence="1">
    <location>
        <begin position="274"/>
        <end position="288"/>
    </location>
</feature>
<feature type="region of interest" description="Disordered" evidence="1">
    <location>
        <begin position="169"/>
        <end position="312"/>
    </location>
</feature>
<reference evidence="4" key="1">
    <citation type="submission" date="2014-09" db="EMBL/GenBank/DDBJ databases">
        <authorList>
            <person name="Sharma Rahul"/>
            <person name="Thines Marco"/>
        </authorList>
    </citation>
    <scope>NUCLEOTIDE SEQUENCE [LARGE SCALE GENOMIC DNA]</scope>
</reference>
<dbReference type="GeneID" id="36408106"/>
<feature type="region of interest" description="Disordered" evidence="1">
    <location>
        <begin position="485"/>
        <end position="507"/>
    </location>
</feature>
<feature type="compositionally biased region" description="Low complexity" evidence="1">
    <location>
        <begin position="208"/>
        <end position="223"/>
    </location>
</feature>
<feature type="compositionally biased region" description="Polar residues" evidence="1">
    <location>
        <begin position="564"/>
        <end position="573"/>
    </location>
</feature>
<feature type="region of interest" description="Disordered" evidence="1">
    <location>
        <begin position="533"/>
        <end position="573"/>
    </location>
</feature>
<dbReference type="Proteomes" id="UP000054928">
    <property type="component" value="Unassembled WGS sequence"/>
</dbReference>
<feature type="transmembrane region" description="Helical" evidence="2">
    <location>
        <begin position="338"/>
        <end position="359"/>
    </location>
</feature>
<dbReference type="AlphaFoldDB" id="A0A0P1APQ0"/>
<evidence type="ECO:0000256" key="2">
    <source>
        <dbReference type="SAM" id="Phobius"/>
    </source>
</evidence>
<accession>A0A0P1APQ0</accession>
<dbReference type="RefSeq" id="XP_024579175.1">
    <property type="nucleotide sequence ID" value="XM_024728727.1"/>
</dbReference>
<evidence type="ECO:0000313" key="4">
    <source>
        <dbReference type="Proteomes" id="UP000054928"/>
    </source>
</evidence>
<keyword evidence="2" id="KW-1133">Transmembrane helix</keyword>